<evidence type="ECO:0000313" key="4">
    <source>
        <dbReference type="Proteomes" id="UP000002785"/>
    </source>
</evidence>
<dbReference type="Proteomes" id="UP000002785">
    <property type="component" value="Chromosome"/>
</dbReference>
<dbReference type="InterPro" id="IPR010982">
    <property type="entry name" value="Lambda_DNA-bd_dom_sf"/>
</dbReference>
<dbReference type="InterPro" id="IPR012349">
    <property type="entry name" value="Split_barrel_FMN-bd"/>
</dbReference>
<dbReference type="EMBL" id="CM000951">
    <property type="protein sequence ID" value="EDY59629.1"/>
    <property type="molecule type" value="Genomic_DNA"/>
</dbReference>
<dbReference type="SUPFAM" id="SSF50475">
    <property type="entry name" value="FMN-binding split barrel"/>
    <property type="match status" value="1"/>
</dbReference>
<reference evidence="3" key="1">
    <citation type="submission" date="2009-10" db="EMBL/GenBank/DDBJ databases">
        <title>The genome sequence of Streptomyces sviceus strain ATCC 29083.</title>
        <authorList>
            <consortium name="The Broad Institute Genome Sequencing Platform"/>
            <consortium name="Broad Institute Microbial Sequencing Center"/>
            <person name="Fischbach M."/>
            <person name="Godfrey P."/>
            <person name="Ward D."/>
            <person name="Young S."/>
            <person name="Zeng Q."/>
            <person name="Koehrsen M."/>
            <person name="Alvarado L."/>
            <person name="Berlin A.M."/>
            <person name="Bochicchio J."/>
            <person name="Borenstein D."/>
            <person name="Chapman S.B."/>
            <person name="Chen Z."/>
            <person name="Engels R."/>
            <person name="Freedman E."/>
            <person name="Gellesch M."/>
            <person name="Goldberg J."/>
            <person name="Griggs A."/>
            <person name="Gujja S."/>
            <person name="Heilman E.R."/>
            <person name="Heiman D.I."/>
            <person name="Hepburn T.A."/>
            <person name="Howarth C."/>
            <person name="Jen D."/>
            <person name="Larson L."/>
            <person name="Lewis B."/>
            <person name="Mehta T."/>
            <person name="Park D."/>
            <person name="Pearson M."/>
            <person name="Richards J."/>
            <person name="Roberts A."/>
            <person name="Saif S."/>
            <person name="Shea T.D."/>
            <person name="Shenoy N."/>
            <person name="Sisk P."/>
            <person name="Stolte C."/>
            <person name="Sykes S.N."/>
            <person name="Thomson T."/>
            <person name="Walk T."/>
            <person name="White J."/>
            <person name="Yandava C."/>
            <person name="Straight P."/>
            <person name="Clardy J."/>
            <person name="Hung D."/>
            <person name="Kolter R."/>
            <person name="Mekalanos J."/>
            <person name="Walker S."/>
            <person name="Walsh C.T."/>
            <person name="Wieland-Brown L.C."/>
            <person name="Haas B."/>
            <person name="Nusbaum C."/>
            <person name="Birren B."/>
        </authorList>
    </citation>
    <scope>NUCLEOTIDE SEQUENCE [LARGE SCALE GENOMIC DNA]</scope>
    <source>
        <strain evidence="3">ATCC 29083</strain>
    </source>
</reference>
<dbReference type="Gene3D" id="2.30.110.10">
    <property type="entry name" value="Electron Transport, Fmn-binding Protein, Chain A"/>
    <property type="match status" value="1"/>
</dbReference>
<sequence>MRAMPERTRTDAATTAERPSGDLGRRLAARRLHLGLARRETAVRAGVAPSYLKYLEEHPGASPNRGTLLTLAAALETTVSELTGGAADLPTGLGEAARSPEFTELSTDECRSLLGTHGVGRIAVSTPSAPVVVPVNYSVVDGAIVFRTASGATPSLASGHQVAFEVDRIDDAFSSGWSVLACGPAHTVTDPDETRRLDERAYTAPWAGGHRDLWMRIEPRTITGRRITV</sequence>
<dbReference type="Gene3D" id="1.10.260.40">
    <property type="entry name" value="lambda repressor-like DNA-binding domains"/>
    <property type="match status" value="1"/>
</dbReference>
<feature type="compositionally biased region" description="Basic and acidic residues" evidence="1">
    <location>
        <begin position="1"/>
        <end position="10"/>
    </location>
</feature>
<feature type="domain" description="HTH cro/C1-type" evidence="2">
    <location>
        <begin position="27"/>
        <end position="82"/>
    </location>
</feature>
<dbReference type="InterPro" id="IPR001387">
    <property type="entry name" value="Cro/C1-type_HTH"/>
</dbReference>
<dbReference type="AlphaFoldDB" id="B5I3K7"/>
<evidence type="ECO:0000256" key="1">
    <source>
        <dbReference type="SAM" id="MobiDB-lite"/>
    </source>
</evidence>
<gene>
    <name evidence="3" type="ORF">SSEG_06351</name>
</gene>
<organism evidence="3 4">
    <name type="scientific">Streptomyces sviceus (strain ATCC 29083 / DSM 924 / JCM 4929 / NBRC 13980 / NCIMB 11184 / NRRL 5439 / UC 5370)</name>
    <dbReference type="NCBI Taxonomy" id="463191"/>
    <lineage>
        <taxon>Bacteria</taxon>
        <taxon>Bacillati</taxon>
        <taxon>Actinomycetota</taxon>
        <taxon>Actinomycetes</taxon>
        <taxon>Kitasatosporales</taxon>
        <taxon>Streptomycetaceae</taxon>
        <taxon>Streptomyces</taxon>
    </lineage>
</organism>
<proteinExistence type="predicted"/>
<evidence type="ECO:0000313" key="3">
    <source>
        <dbReference type="EMBL" id="EDY59629.1"/>
    </source>
</evidence>
<dbReference type="CDD" id="cd00093">
    <property type="entry name" value="HTH_XRE"/>
    <property type="match status" value="1"/>
</dbReference>
<dbReference type="GO" id="GO:0003677">
    <property type="term" value="F:DNA binding"/>
    <property type="evidence" value="ECO:0007669"/>
    <property type="project" value="UniProtKB-KW"/>
</dbReference>
<keyword evidence="3" id="KW-0238">DNA-binding</keyword>
<dbReference type="HOGENOM" id="CLU_078523_0_0_11"/>
<keyword evidence="4" id="KW-1185">Reference proteome</keyword>
<dbReference type="PROSITE" id="PS50943">
    <property type="entry name" value="HTH_CROC1"/>
    <property type="match status" value="1"/>
</dbReference>
<dbReference type="Pfam" id="PF01381">
    <property type="entry name" value="HTH_3"/>
    <property type="match status" value="1"/>
</dbReference>
<dbReference type="SMART" id="SM00530">
    <property type="entry name" value="HTH_XRE"/>
    <property type="match status" value="1"/>
</dbReference>
<dbReference type="InterPro" id="IPR024747">
    <property type="entry name" value="Pyridox_Oxase-rel"/>
</dbReference>
<dbReference type="Pfam" id="PF12900">
    <property type="entry name" value="Pyridox_ox_2"/>
    <property type="match status" value="1"/>
</dbReference>
<feature type="region of interest" description="Disordered" evidence="1">
    <location>
        <begin position="1"/>
        <end position="23"/>
    </location>
</feature>
<dbReference type="SUPFAM" id="SSF47413">
    <property type="entry name" value="lambda repressor-like DNA-binding domains"/>
    <property type="match status" value="1"/>
</dbReference>
<evidence type="ECO:0000259" key="2">
    <source>
        <dbReference type="PROSITE" id="PS50943"/>
    </source>
</evidence>
<dbReference type="eggNOG" id="COG3467">
    <property type="taxonomic scope" value="Bacteria"/>
</dbReference>
<accession>B5I3K7</accession>
<protein>
    <submittedName>
        <fullName evidence="3">DNA-binding protein</fullName>
    </submittedName>
</protein>
<name>B5I3K7_STRX2</name>